<keyword evidence="3" id="KW-1185">Reference proteome</keyword>
<evidence type="ECO:0000313" key="3">
    <source>
        <dbReference type="Proteomes" id="UP000618986"/>
    </source>
</evidence>
<proteinExistence type="predicted"/>
<comment type="caution">
    <text evidence="2">The sequence shown here is derived from an EMBL/GenBank/DDBJ whole genome shotgun (WGS) entry which is preliminary data.</text>
</comment>
<name>A0ABR6M7J5_MICEC</name>
<evidence type="ECO:0000256" key="1">
    <source>
        <dbReference type="SAM" id="MobiDB-lite"/>
    </source>
</evidence>
<dbReference type="Proteomes" id="UP000618986">
    <property type="component" value="Unassembled WGS sequence"/>
</dbReference>
<evidence type="ECO:0000313" key="2">
    <source>
        <dbReference type="EMBL" id="MBB5111333.1"/>
    </source>
</evidence>
<dbReference type="EMBL" id="JACHJC010000001">
    <property type="protein sequence ID" value="MBB5111333.1"/>
    <property type="molecule type" value="Genomic_DNA"/>
</dbReference>
<dbReference type="RefSeq" id="WP_184681643.1">
    <property type="nucleotide sequence ID" value="NZ_JACHJC010000001.1"/>
</dbReference>
<feature type="region of interest" description="Disordered" evidence="1">
    <location>
        <begin position="1"/>
        <end position="65"/>
    </location>
</feature>
<feature type="compositionally biased region" description="Basic and acidic residues" evidence="1">
    <location>
        <begin position="1"/>
        <end position="11"/>
    </location>
</feature>
<feature type="compositionally biased region" description="Basic and acidic residues" evidence="1">
    <location>
        <begin position="54"/>
        <end position="65"/>
    </location>
</feature>
<accession>A0ABR6M7J5</accession>
<protein>
    <submittedName>
        <fullName evidence="2">Uncharacterized protein</fullName>
    </submittedName>
</protein>
<organism evidence="2 3">
    <name type="scientific">Micromonospora echinospora</name>
    <name type="common">Micromonospora purpurea</name>
    <dbReference type="NCBI Taxonomy" id="1877"/>
    <lineage>
        <taxon>Bacteria</taxon>
        <taxon>Bacillati</taxon>
        <taxon>Actinomycetota</taxon>
        <taxon>Actinomycetes</taxon>
        <taxon>Micromonosporales</taxon>
        <taxon>Micromonosporaceae</taxon>
        <taxon>Micromonospora</taxon>
    </lineage>
</organism>
<dbReference type="GeneID" id="300291763"/>
<reference evidence="2 3" key="1">
    <citation type="submission" date="2020-08" db="EMBL/GenBank/DDBJ databases">
        <title>Sequencing the genomes of 1000 actinobacteria strains.</title>
        <authorList>
            <person name="Klenk H.-P."/>
        </authorList>
    </citation>
    <scope>NUCLEOTIDE SEQUENCE [LARGE SCALE GENOMIC DNA]</scope>
    <source>
        <strain evidence="2 3">DSM 43036</strain>
    </source>
</reference>
<sequence>MQIPLEHDVPDKTFALNPFGVEGAKATDEERSPAADISSASMTRLRSPFAADGPARESTGESTQR</sequence>
<gene>
    <name evidence="2" type="ORF">FHU28_001172</name>
</gene>